<dbReference type="EMBL" id="JAECSB010000057">
    <property type="protein sequence ID" value="MBH5144293.1"/>
    <property type="molecule type" value="Genomic_DNA"/>
</dbReference>
<reference evidence="2 3" key="1">
    <citation type="submission" date="2020-12" db="EMBL/GenBank/DDBJ databases">
        <title>Draft genome sequence of furan degrading bacterial strain FUR100.</title>
        <authorList>
            <person name="Woiski C."/>
        </authorList>
    </citation>
    <scope>NUCLEOTIDE SEQUENCE [LARGE SCALE GENOMIC DNA]</scope>
    <source>
        <strain evidence="2 3">FUR100</strain>
    </source>
</reference>
<dbReference type="SUPFAM" id="SSF52540">
    <property type="entry name" value="P-loop containing nucleoside triphosphate hydrolases"/>
    <property type="match status" value="1"/>
</dbReference>
<dbReference type="InterPro" id="IPR027417">
    <property type="entry name" value="P-loop_NTPase"/>
</dbReference>
<feature type="region of interest" description="Disordered" evidence="1">
    <location>
        <begin position="267"/>
        <end position="292"/>
    </location>
</feature>
<dbReference type="RefSeq" id="WP_149357560.1">
    <property type="nucleotide sequence ID" value="NZ_JAECSB010000057.1"/>
</dbReference>
<evidence type="ECO:0000313" key="2">
    <source>
        <dbReference type="EMBL" id="MBH5144293.1"/>
    </source>
</evidence>
<protein>
    <recommendedName>
        <fullName evidence="4">HNH endonuclease</fullName>
    </recommendedName>
</protein>
<comment type="caution">
    <text evidence="2">The sequence shown here is derived from an EMBL/GenBank/DDBJ whole genome shotgun (WGS) entry which is preliminary data.</text>
</comment>
<dbReference type="Proteomes" id="UP000627573">
    <property type="component" value="Unassembled WGS sequence"/>
</dbReference>
<evidence type="ECO:0008006" key="4">
    <source>
        <dbReference type="Google" id="ProtNLM"/>
    </source>
</evidence>
<evidence type="ECO:0000256" key="1">
    <source>
        <dbReference type="SAM" id="MobiDB-lite"/>
    </source>
</evidence>
<dbReference type="Gene3D" id="3.40.50.300">
    <property type="entry name" value="P-loop containing nucleotide triphosphate hydrolases"/>
    <property type="match status" value="1"/>
</dbReference>
<accession>A0A8I0ZW22</accession>
<sequence length="1156" mass="129739">MSISPRTIKVLWSRAHDQCAFTGCQQSLTTDAQDAATGQIRANPVGEQAHIRSPKPDGPRYDPKYPKDDLDTYENLVLLCPTHHARIDADGGAEFTVATLLDMRKMHETQAHRRKEIDTTIKKYTAQQYGVDDKVLFEQVDLNGPSVDSMFVDVPFSCRPDAGIAGLMYRISETSPGDSDAYDNIDDQVVTGAAQALLHPDWEGNALLVGGPGQGKSTLLQYVCQFHRAMLLERDTYQGQEQHLTTLTTQQRVPIRLDLRKYAAWAASGSPRGGRSGKGQGKKKTKNANGQDPVSQWRTIEEYIVTEIVSHSGGRNFSIEDLGVLVSTRPVLVALDGLDEVANLKYREQVSSQIVNTQLRLEVDAANLMMLVATRPGGTTSELWSSNKFPWLSLRRLTQGLRIQYLQRWAKVANLKTEAAEKLQRTFVDNQNVPHIRELASYPMQLAILLHLLHRRQLLPQRRTELYSEYLKTFLDREQSGEKEPLLAEERQVIEDIHAYIGWHIHTQAEEGRSSGSIKRDTLMQLIFQHLEGREDGRKLAEKLFTAFTTRVLCLVERDTDLFQFEVQSLREYFAALYIFDESEPSQSDECLIALLKRPYWSNVCRFLVGQYTKGEVRGMRPLLQDLSKERELGLHPLLRSTAALFLNDRTYEGQKESPIQEIVDFILTGSGVVLAEDGLLDAGGSGLKLSDRAGRIQAVQHLKTRLVTESDSEVRVAVTSSLRRHVVDADSLSSWWWDQSESADAWLDTASKLRVLNGLTPANETRLLHLLNSYKSNSIWATQHLTAGGYDGIQEDILTIVKEEINDGAAEAIQRPSSLSSVGRILIGANIAMFRPTGNVDPRSADTKHTRMSGGVAVSLLSQVVKATHDLRSQASDTDSDWQQRLMLIEEVWGDGWVLRQALATIPPTISLETIALLVQSKNPDLYAPLTAEFNARTHRKDVDWWRQQLNDVVDDFMLRHWIFSILTCAFSPVITALADDLNRVVEDLTPKHYLTIRNAINSFHQNPSVSRKLALNETLRLNQANFSARTLWLIREGVTESTVEQIDKRIAADFGEFLAIGSGDLREIARLSGKTRTIKFDVFRGHRAQLPAGGWASTIKLGALSPKLAADILRSPHEWPGDLVQRAVEKVELRMLSTLTPLSQVAAEKCWFND</sequence>
<keyword evidence="3" id="KW-1185">Reference proteome</keyword>
<proteinExistence type="predicted"/>
<name>A0A8I0ZW22_RHOER</name>
<gene>
    <name evidence="2" type="ORF">I3517_16885</name>
</gene>
<feature type="region of interest" description="Disordered" evidence="1">
    <location>
        <begin position="41"/>
        <end position="65"/>
    </location>
</feature>
<organism evidence="2 3">
    <name type="scientific">Rhodococcus erythropolis</name>
    <name type="common">Arthrobacter picolinophilus</name>
    <dbReference type="NCBI Taxonomy" id="1833"/>
    <lineage>
        <taxon>Bacteria</taxon>
        <taxon>Bacillati</taxon>
        <taxon>Actinomycetota</taxon>
        <taxon>Actinomycetes</taxon>
        <taxon>Mycobacteriales</taxon>
        <taxon>Nocardiaceae</taxon>
        <taxon>Rhodococcus</taxon>
        <taxon>Rhodococcus erythropolis group</taxon>
    </lineage>
</organism>
<feature type="compositionally biased region" description="Basic and acidic residues" evidence="1">
    <location>
        <begin position="54"/>
        <end position="65"/>
    </location>
</feature>
<evidence type="ECO:0000313" key="3">
    <source>
        <dbReference type="Proteomes" id="UP000627573"/>
    </source>
</evidence>
<dbReference type="AlphaFoldDB" id="A0A8I0ZW22"/>